<evidence type="ECO:0000256" key="1">
    <source>
        <dbReference type="PROSITE-ProRule" id="PRU00047"/>
    </source>
</evidence>
<evidence type="ECO:0000313" key="4">
    <source>
        <dbReference type="Proteomes" id="UP000887578"/>
    </source>
</evidence>
<dbReference type="CDD" id="cd00303">
    <property type="entry name" value="retropepsin_like"/>
    <property type="match status" value="1"/>
</dbReference>
<feature type="region of interest" description="Disordered" evidence="2">
    <location>
        <begin position="1035"/>
        <end position="1061"/>
    </location>
</feature>
<evidence type="ECO:0000259" key="3">
    <source>
        <dbReference type="PROSITE" id="PS50158"/>
    </source>
</evidence>
<evidence type="ECO:0000256" key="2">
    <source>
        <dbReference type="SAM" id="MobiDB-lite"/>
    </source>
</evidence>
<proteinExistence type="predicted"/>
<feature type="compositionally biased region" description="Basic and acidic residues" evidence="2">
    <location>
        <begin position="791"/>
        <end position="807"/>
    </location>
</feature>
<dbReference type="Gene3D" id="4.10.60.10">
    <property type="entry name" value="Zinc finger, CCHC-type"/>
    <property type="match status" value="1"/>
</dbReference>
<feature type="compositionally biased region" description="Acidic residues" evidence="2">
    <location>
        <begin position="398"/>
        <end position="413"/>
    </location>
</feature>
<name>A0A914PR62_9BILA</name>
<dbReference type="SUPFAM" id="SSF57756">
    <property type="entry name" value="Retrovirus zinc finger-like domains"/>
    <property type="match status" value="1"/>
</dbReference>
<dbReference type="GO" id="GO:0003676">
    <property type="term" value="F:nucleic acid binding"/>
    <property type="evidence" value="ECO:0007669"/>
    <property type="project" value="InterPro"/>
</dbReference>
<organism evidence="4 5">
    <name type="scientific">Panagrolaimus davidi</name>
    <dbReference type="NCBI Taxonomy" id="227884"/>
    <lineage>
        <taxon>Eukaryota</taxon>
        <taxon>Metazoa</taxon>
        <taxon>Ecdysozoa</taxon>
        <taxon>Nematoda</taxon>
        <taxon>Chromadorea</taxon>
        <taxon>Rhabditida</taxon>
        <taxon>Tylenchina</taxon>
        <taxon>Panagrolaimomorpha</taxon>
        <taxon>Panagrolaimoidea</taxon>
        <taxon>Panagrolaimidae</taxon>
        <taxon>Panagrolaimus</taxon>
    </lineage>
</organism>
<dbReference type="InterPro" id="IPR001878">
    <property type="entry name" value="Znf_CCHC"/>
</dbReference>
<dbReference type="SMART" id="SM00343">
    <property type="entry name" value="ZnF_C2HC"/>
    <property type="match status" value="1"/>
</dbReference>
<accession>A0A914PR62</accession>
<keyword evidence="1" id="KW-0863">Zinc-finger</keyword>
<dbReference type="Proteomes" id="UP000887578">
    <property type="component" value="Unplaced"/>
</dbReference>
<feature type="region of interest" description="Disordered" evidence="2">
    <location>
        <begin position="770"/>
        <end position="830"/>
    </location>
</feature>
<reference evidence="5" key="1">
    <citation type="submission" date="2022-11" db="UniProtKB">
        <authorList>
            <consortium name="WormBaseParasite"/>
        </authorList>
    </citation>
    <scope>IDENTIFICATION</scope>
</reference>
<keyword evidence="4" id="KW-1185">Reference proteome</keyword>
<evidence type="ECO:0000313" key="5">
    <source>
        <dbReference type="WBParaSite" id="PDA_v2.g17316.t1"/>
    </source>
</evidence>
<dbReference type="WBParaSite" id="PDA_v2.g17316.t1">
    <property type="protein sequence ID" value="PDA_v2.g17316.t1"/>
    <property type="gene ID" value="PDA_v2.g17316"/>
</dbReference>
<keyword evidence="1" id="KW-0862">Zinc</keyword>
<dbReference type="Pfam" id="PF00098">
    <property type="entry name" value="zf-CCHC"/>
    <property type="match status" value="1"/>
</dbReference>
<feature type="region of interest" description="Disordered" evidence="2">
    <location>
        <begin position="380"/>
        <end position="417"/>
    </location>
</feature>
<feature type="compositionally biased region" description="Polar residues" evidence="2">
    <location>
        <begin position="809"/>
        <end position="829"/>
    </location>
</feature>
<dbReference type="InterPro" id="IPR036875">
    <property type="entry name" value="Znf_CCHC_sf"/>
</dbReference>
<dbReference type="GO" id="GO:0008270">
    <property type="term" value="F:zinc ion binding"/>
    <property type="evidence" value="ECO:0007669"/>
    <property type="project" value="UniProtKB-KW"/>
</dbReference>
<dbReference type="PROSITE" id="PS50158">
    <property type="entry name" value="ZF_CCHC"/>
    <property type="match status" value="1"/>
</dbReference>
<sequence length="1135" mass="125997">MEGPPRREDISDKRIAHLFDENQTRFGEQECSRLNKALYGKAIDAYPVADIYDNNDMEDKPIKKGLIFVEGDADNGSADIKADNNGYGYEDKPAKQPKGARFVKGDIDKACADIKGGVSFIVDYPQQSERNIYGKAEIYGYAGSPKVVECPKQHGTDTFKADKSEACGAPKVEYTQLGGNYMKAKGDTVKAAQGKAGIKAVCVDGKADNDNCKAGGTPKVGHKQQKGTDGIKAKQGACKVEQVKASSKGDMDYAFMENLFGDDFGSRPSAVAHTQQKNGNYVAHTQHNGDGRYKDRRKDEKDSDEGYQGYGGYSGYGQFEDCRKEYKEEKRMPRDDKQVERYVQNSFAGDREEIERYPATNLDADAGIGYGFVGMLSDFESFNQPLGEPPQQDGSGDDKEEDEERDGDQEQEPEGMRYARNIVKQADELYKNLSSAIGVANDKLKVLNNARSAVSNELIDDLQTILIHRVEYMFSGIETREIIIEALRGREEAAQAKVAELQEYIEANTHKPGLSNNIKKQINDLGYNTVEEFINQHMKLQDRANVIERSFKESAPVSRGTSRTSLAEDKDFKAKVIGQPQATQLNPVSSNGAIGAITRVSLPMPDKFDGKSRKDLERFLKLYEASTTSRGWGDAERAIYLGSYLPKLQVYHDNLSKRGASYTEMKKELLGAMGSDGAISTFYLRTELDRVKKLPGKLNKSLLEEVELRVTEAYGNDVDARENELKKILLRLTEEDSDPVYRSIVLTNVTASYYQLKELVLGIESSQSLKNKGEKPEVKSSNNFKKPFYHGRSDNRENVGEQEKPRGVSESQQQRDWNQHRSGNGSFEQRTYRQPDVRNCYICRKEGHIATDCTERKSGGANIVDLEDMKLYVSGITEVGNTEADTVVSEPMFGKQALFDIWCDGVKVSALMDSGASTSVIKDTVVGHILRARDKEGSSIVQLPRESYAHKKLYGADGKPLMVVNCIRMPIAWGDGPTKLAKFFVIRGLKQNALIGTNVIQDDDNWIKALTFSLKRKEASVAHLGVIKVIEVSSNEDDNEGDGKRGIKKKNKSETTDLIGPHDNTVIRDKGGCIKPNDKFLFEVEAQHNNLSDYVDGHSKTPVECETVVGEQNTLKFARANDIGKGKGNAKGCSD</sequence>
<feature type="domain" description="CCHC-type" evidence="3">
    <location>
        <begin position="840"/>
        <end position="855"/>
    </location>
</feature>
<feature type="compositionally biased region" description="Polar residues" evidence="2">
    <location>
        <begin position="272"/>
        <end position="286"/>
    </location>
</feature>
<dbReference type="GO" id="GO:0019899">
    <property type="term" value="F:enzyme binding"/>
    <property type="evidence" value="ECO:0007669"/>
    <property type="project" value="UniProtKB-ARBA"/>
</dbReference>
<keyword evidence="1" id="KW-0479">Metal-binding</keyword>
<protein>
    <submittedName>
        <fullName evidence="5">CCHC-type domain-containing protein</fullName>
    </submittedName>
</protein>
<feature type="compositionally biased region" description="Basic and acidic residues" evidence="2">
    <location>
        <begin position="287"/>
        <end position="301"/>
    </location>
</feature>
<feature type="region of interest" description="Disordered" evidence="2">
    <location>
        <begin position="267"/>
        <end position="314"/>
    </location>
</feature>
<dbReference type="AlphaFoldDB" id="A0A914PR62"/>